<protein>
    <recommendedName>
        <fullName evidence="1">Aspartyl/asparaginy/proline hydroxylase domain-containing protein</fullName>
    </recommendedName>
</protein>
<evidence type="ECO:0000259" key="1">
    <source>
        <dbReference type="Pfam" id="PF05118"/>
    </source>
</evidence>
<dbReference type="Gene3D" id="2.60.120.330">
    <property type="entry name" value="B-lactam Antibiotic, Isopenicillin N Synthase, Chain"/>
    <property type="match status" value="1"/>
</dbReference>
<gene>
    <name evidence="2" type="ORF">METZ01_LOCUS100442</name>
</gene>
<dbReference type="InterPro" id="IPR027443">
    <property type="entry name" value="IPNS-like_sf"/>
</dbReference>
<dbReference type="EMBL" id="UINC01010721">
    <property type="protein sequence ID" value="SVA47588.1"/>
    <property type="molecule type" value="Genomic_DNA"/>
</dbReference>
<name>A0A381W6K0_9ZZZZ</name>
<organism evidence="2">
    <name type="scientific">marine metagenome</name>
    <dbReference type="NCBI Taxonomy" id="408172"/>
    <lineage>
        <taxon>unclassified sequences</taxon>
        <taxon>metagenomes</taxon>
        <taxon>ecological metagenomes</taxon>
    </lineage>
</organism>
<dbReference type="Pfam" id="PF05118">
    <property type="entry name" value="Asp_Arg_Hydrox"/>
    <property type="match status" value="1"/>
</dbReference>
<dbReference type="SUPFAM" id="SSF51197">
    <property type="entry name" value="Clavaminate synthase-like"/>
    <property type="match status" value="1"/>
</dbReference>
<sequence>MPWLPLDIEVPYQEMLEEAIKIKHLFVSHRDQDVQGGYRHKGWKSLCIHGISLEKTNHFTEYGYKSNEETPYVWTNITKYCPITTNFFKKIYPISNYFRVRFMLLEPGGYISPHVDTEKTSLSPVNIALNHPKNCLFKMEKYGIVPMKPGVVMLLDVSNKHAYINKSNEDRIHIIVHGKPTKEFKKIVEDSYASYGA</sequence>
<reference evidence="2" key="1">
    <citation type="submission" date="2018-05" db="EMBL/GenBank/DDBJ databases">
        <authorList>
            <person name="Lanie J.A."/>
            <person name="Ng W.-L."/>
            <person name="Kazmierczak K.M."/>
            <person name="Andrzejewski T.M."/>
            <person name="Davidsen T.M."/>
            <person name="Wayne K.J."/>
            <person name="Tettelin H."/>
            <person name="Glass J.I."/>
            <person name="Rusch D."/>
            <person name="Podicherti R."/>
            <person name="Tsui H.-C.T."/>
            <person name="Winkler M.E."/>
        </authorList>
    </citation>
    <scope>NUCLEOTIDE SEQUENCE</scope>
</reference>
<dbReference type="InterPro" id="IPR007803">
    <property type="entry name" value="Asp/Arg/Pro-Hydrxlase"/>
</dbReference>
<accession>A0A381W6K0</accession>
<feature type="domain" description="Aspartyl/asparaginy/proline hydroxylase" evidence="1">
    <location>
        <begin position="35"/>
        <end position="177"/>
    </location>
</feature>
<proteinExistence type="predicted"/>
<dbReference type="AlphaFoldDB" id="A0A381W6K0"/>
<evidence type="ECO:0000313" key="2">
    <source>
        <dbReference type="EMBL" id="SVA47588.1"/>
    </source>
</evidence>